<comment type="caution">
    <text evidence="1">The sequence shown here is derived from an EMBL/GenBank/DDBJ whole genome shotgun (WGS) entry which is preliminary data.</text>
</comment>
<dbReference type="Proteomes" id="UP001230649">
    <property type="component" value="Unassembled WGS sequence"/>
</dbReference>
<keyword evidence="2" id="KW-1185">Reference proteome</keyword>
<dbReference type="EMBL" id="JASBWS010000001">
    <property type="protein sequence ID" value="KAJ9117904.1"/>
    <property type="molecule type" value="Genomic_DNA"/>
</dbReference>
<accession>A0ACC2X3B1</accession>
<gene>
    <name evidence="1" type="ORF">QFC20_000185</name>
</gene>
<reference evidence="1" key="1">
    <citation type="submission" date="2023-04" db="EMBL/GenBank/DDBJ databases">
        <title>Draft Genome sequencing of Naganishia species isolated from polar environments using Oxford Nanopore Technology.</title>
        <authorList>
            <person name="Leo P."/>
            <person name="Venkateswaran K."/>
        </authorList>
    </citation>
    <scope>NUCLEOTIDE SEQUENCE</scope>
    <source>
        <strain evidence="1">MNA-CCFEE 5262</strain>
    </source>
</reference>
<protein>
    <submittedName>
        <fullName evidence="1">Uncharacterized protein</fullName>
    </submittedName>
</protein>
<evidence type="ECO:0000313" key="2">
    <source>
        <dbReference type="Proteomes" id="UP001230649"/>
    </source>
</evidence>
<name>A0ACC2X3B1_9TREE</name>
<evidence type="ECO:0000313" key="1">
    <source>
        <dbReference type="EMBL" id="KAJ9117904.1"/>
    </source>
</evidence>
<proteinExistence type="predicted"/>
<sequence length="1024" mass="113236">MSWDVRVLTAPSLDTELCLLVTFDNAKYLINCGEGTQRNFVQKKISLRKLDGVFLTNGYAACIGGLPDQPVYQTNQLSVRAVTLRPNGLNQSKPIKADANEQSDFDWKETPRQLKNLTTPQLRWWRRAILKGIFKDPNPVPAASKPAAIPTIADAEIPAELPPTSLKSEEDSNALAAASEGTGVPMAIDAAEPTELSVTLNKSQTDPTVVADEKKPVVPVSAEADVPAEIPAVSNRWRGVQQLSRSFIPQPIPLEGTDSQTNSQPHLLEDIRIAYIFQAPMIRGKFDSTKAKQLGVPNGPIRGKLTAGQAIKIDDPENPGQKKTIHPEDVVGAPQDGGAAIVVDVDVQHITSLVEVPVLREYQIGGDKHANLVVHRVTAAVTRDPRYVEWASKFDEKTEVRTNAALEWHDLMTDVDTLKQIVAIIDELDDAITYTSSSWNLLRLNMLDKDIFKMQVVGKLEKERLPAFERAQPVQAYQTIKMYPPAPLSVLPHRGADPKYPEFAPRQEASQQAVLTQMPRYADALRTLESAPSPAPESQPEDYGIIVTPFGTGSAIPSKYRNVSSTLLEIPGFGGVLLDAGEGTLGQMRRRFGTQGMAEQIYPNLKMVFISHMHADHHLGLRLVLEDRLKHDPQQLLYIVAPSYILLHLVENGMRIGDPFGKTRFVDIMAYEEWIKRGSPELRARPPQRQKDRAVQAGRQSPPPQTEATLEHMFYAPHYSYRKELAIQTVKALQSDLGLTTFLTPEVNHRGKAYGLVMQHESGWKISYSGDTMPCDRLIETGRDSTLLIHEATLEDTAVDMALAKGHSTFGQAIDVGSKMNAKYLLLNHFSQRYPKLPRIQPFDPASEQKRPIIALAFDLMTLPLKAFPILESYNDALEALFEEMAEAEPESDAEDEGETKFAKKPAEKKNGKQPKVPKNKVPVQSLYGSAAEAPEVVPQLSIRQRKRLERQEAQQKERAIASGTAVEEAVHCASSSENPNVGGKRRLSNAGRDANGSTQRGLKRSKSDADDKLSKALDNMDPL</sequence>
<organism evidence="1 2">
    <name type="scientific">Naganishia adeliensis</name>
    <dbReference type="NCBI Taxonomy" id="92952"/>
    <lineage>
        <taxon>Eukaryota</taxon>
        <taxon>Fungi</taxon>
        <taxon>Dikarya</taxon>
        <taxon>Basidiomycota</taxon>
        <taxon>Agaricomycotina</taxon>
        <taxon>Tremellomycetes</taxon>
        <taxon>Filobasidiales</taxon>
        <taxon>Filobasidiaceae</taxon>
        <taxon>Naganishia</taxon>
    </lineage>
</organism>